<dbReference type="CDD" id="cd21175">
    <property type="entry name" value="LPMO_AA9"/>
    <property type="match status" value="1"/>
</dbReference>
<gene>
    <name evidence="19" type="ORF">GSI_03098</name>
</gene>
<comment type="cofactor">
    <cofactor evidence="1">
        <name>Cu(2+)</name>
        <dbReference type="ChEBI" id="CHEBI:29036"/>
    </cofactor>
</comment>
<accession>A0A2G8SKQ6</accession>
<evidence type="ECO:0000256" key="16">
    <source>
        <dbReference type="SAM" id="MobiDB-lite"/>
    </source>
</evidence>
<evidence type="ECO:0000313" key="20">
    <source>
        <dbReference type="Proteomes" id="UP000230002"/>
    </source>
</evidence>
<evidence type="ECO:0000259" key="18">
    <source>
        <dbReference type="Pfam" id="PF03443"/>
    </source>
</evidence>
<evidence type="ECO:0000256" key="5">
    <source>
        <dbReference type="ARBA" id="ARBA00022729"/>
    </source>
</evidence>
<proteinExistence type="inferred from homology"/>
<evidence type="ECO:0000256" key="4">
    <source>
        <dbReference type="ARBA" id="ARBA00022723"/>
    </source>
</evidence>
<feature type="chain" id="PRO_5013890078" description="lytic cellulose monooxygenase (C4-dehydrogenating)" evidence="17">
    <location>
        <begin position="22"/>
        <end position="345"/>
    </location>
</feature>
<evidence type="ECO:0000256" key="9">
    <source>
        <dbReference type="ARBA" id="ARBA00023033"/>
    </source>
</evidence>
<dbReference type="Gene3D" id="2.70.50.70">
    <property type="match status" value="1"/>
</dbReference>
<dbReference type="EC" id="1.14.99.56" evidence="15"/>
<reference evidence="19 20" key="1">
    <citation type="journal article" date="2015" name="Sci. Rep.">
        <title>Chromosome-level genome map provides insights into diverse defense mechanisms in the medicinal fungus Ganoderma sinense.</title>
        <authorList>
            <person name="Zhu Y."/>
            <person name="Xu J."/>
            <person name="Sun C."/>
            <person name="Zhou S."/>
            <person name="Xu H."/>
            <person name="Nelson D.R."/>
            <person name="Qian J."/>
            <person name="Song J."/>
            <person name="Luo H."/>
            <person name="Xiang L."/>
            <person name="Li Y."/>
            <person name="Xu Z."/>
            <person name="Ji A."/>
            <person name="Wang L."/>
            <person name="Lu S."/>
            <person name="Hayward A."/>
            <person name="Sun W."/>
            <person name="Li X."/>
            <person name="Schwartz D.C."/>
            <person name="Wang Y."/>
            <person name="Chen S."/>
        </authorList>
    </citation>
    <scope>NUCLEOTIDE SEQUENCE [LARGE SCALE GENOMIC DNA]</scope>
    <source>
        <strain evidence="19 20">ZZ0214-1</strain>
    </source>
</reference>
<keyword evidence="5 17" id="KW-0732">Signal</keyword>
<dbReference type="AlphaFoldDB" id="A0A2G8SKQ6"/>
<evidence type="ECO:0000256" key="6">
    <source>
        <dbReference type="ARBA" id="ARBA00023001"/>
    </source>
</evidence>
<keyword evidence="10" id="KW-1015">Disulfide bond</keyword>
<comment type="similarity">
    <text evidence="13">Belongs to the polysaccharide monooxygenase AA9 family.</text>
</comment>
<evidence type="ECO:0000256" key="14">
    <source>
        <dbReference type="ARBA" id="ARBA00045077"/>
    </source>
</evidence>
<feature type="region of interest" description="Disordered" evidence="16">
    <location>
        <begin position="271"/>
        <end position="329"/>
    </location>
</feature>
<evidence type="ECO:0000256" key="7">
    <source>
        <dbReference type="ARBA" id="ARBA00023002"/>
    </source>
</evidence>
<keyword evidence="20" id="KW-1185">Reference proteome</keyword>
<feature type="domain" description="Auxiliary Activity family 9 catalytic" evidence="18">
    <location>
        <begin position="22"/>
        <end position="231"/>
    </location>
</feature>
<comment type="subcellular location">
    <subcellularLocation>
        <location evidence="2">Secreted</location>
    </subcellularLocation>
</comment>
<dbReference type="EMBL" id="AYKW01000005">
    <property type="protein sequence ID" value="PIL34323.1"/>
    <property type="molecule type" value="Genomic_DNA"/>
</dbReference>
<dbReference type="GO" id="GO:0004497">
    <property type="term" value="F:monooxygenase activity"/>
    <property type="evidence" value="ECO:0007669"/>
    <property type="project" value="UniProtKB-KW"/>
</dbReference>
<keyword evidence="7" id="KW-0560">Oxidoreductase</keyword>
<dbReference type="InterPro" id="IPR005103">
    <property type="entry name" value="AA9_LPMO"/>
</dbReference>
<evidence type="ECO:0000256" key="13">
    <source>
        <dbReference type="ARBA" id="ARBA00044502"/>
    </source>
</evidence>
<evidence type="ECO:0000256" key="8">
    <source>
        <dbReference type="ARBA" id="ARBA00023008"/>
    </source>
</evidence>
<comment type="caution">
    <text evidence="19">The sequence shown here is derived from an EMBL/GenBank/DDBJ whole genome shotgun (WGS) entry which is preliminary data.</text>
</comment>
<evidence type="ECO:0000313" key="19">
    <source>
        <dbReference type="EMBL" id="PIL34323.1"/>
    </source>
</evidence>
<keyword evidence="4" id="KW-0479">Metal-binding</keyword>
<dbReference type="PANTHER" id="PTHR33353:SF10">
    <property type="entry name" value="ENDO-BETA-1,4-GLUCANASE D"/>
    <property type="match status" value="1"/>
</dbReference>
<protein>
    <recommendedName>
        <fullName evidence="15">lytic cellulose monooxygenase (C4-dehydrogenating)</fullName>
        <ecNumber evidence="15">1.14.99.56</ecNumber>
    </recommendedName>
</protein>
<sequence length="345" mass="36474">MTFTSRATLISFLLLASRVAAHGYVEWVFANGRNYTGDNVDDPQGIPTPIRTVSGRGPVTDVTSQYIACGNQAKVVSEEALVDAGGTIEIRWSPSWPHNAGSMTAWMAECGGSDCTKFDDLSQAQWFKVDEKGVDQATGQWYLGEIFQHPGMPYNLTIPNLKAGHYLLRHELINLALVATPGGSGAELYPQGIQLSVQGSGNLVPQSSDCVHFPRAYKATDPGLTFAPGDQPKSQYQIPGGPLAKLVAASGQSSETGTTNAASLTALSTASPSTLTDDDKQTSTITSNSTTTTGDSSSTQTSIDGSTDATSQPTDGCSGKSTKKRRGVALSEIRGRTLRGRHVRV</sequence>
<dbReference type="OrthoDB" id="4849160at2759"/>
<name>A0A2G8SKQ6_9APHY</name>
<evidence type="ECO:0000256" key="12">
    <source>
        <dbReference type="ARBA" id="ARBA00023326"/>
    </source>
</evidence>
<comment type="catalytic activity">
    <reaction evidence="14">
        <text>[(1-&gt;4)-beta-D-glucosyl]n+m + reduced acceptor + O2 = 4-dehydro-beta-D-glucosyl-[(1-&gt;4)-beta-D-glucosyl]n-1 + [(1-&gt;4)-beta-D-glucosyl]m + acceptor + H2O.</text>
        <dbReference type="EC" id="1.14.99.56"/>
    </reaction>
</comment>
<organism evidence="19 20">
    <name type="scientific">Ganoderma sinense ZZ0214-1</name>
    <dbReference type="NCBI Taxonomy" id="1077348"/>
    <lineage>
        <taxon>Eukaryota</taxon>
        <taxon>Fungi</taxon>
        <taxon>Dikarya</taxon>
        <taxon>Basidiomycota</taxon>
        <taxon>Agaricomycotina</taxon>
        <taxon>Agaricomycetes</taxon>
        <taxon>Polyporales</taxon>
        <taxon>Polyporaceae</taxon>
        <taxon>Ganoderma</taxon>
    </lineage>
</organism>
<dbReference type="STRING" id="1077348.A0A2G8SKQ6"/>
<evidence type="ECO:0000256" key="3">
    <source>
        <dbReference type="ARBA" id="ARBA00022525"/>
    </source>
</evidence>
<dbReference type="GO" id="GO:0005576">
    <property type="term" value="C:extracellular region"/>
    <property type="evidence" value="ECO:0007669"/>
    <property type="project" value="UniProtKB-SubCell"/>
</dbReference>
<keyword evidence="11" id="KW-0119">Carbohydrate metabolism</keyword>
<keyword evidence="6" id="KW-0136">Cellulose degradation</keyword>
<evidence type="ECO:0000256" key="17">
    <source>
        <dbReference type="SAM" id="SignalP"/>
    </source>
</evidence>
<dbReference type="PANTHER" id="PTHR33353">
    <property type="entry name" value="PUTATIVE (AFU_ORTHOLOGUE AFUA_1G12560)-RELATED"/>
    <property type="match status" value="1"/>
</dbReference>
<evidence type="ECO:0000256" key="15">
    <source>
        <dbReference type="ARBA" id="ARBA00047174"/>
    </source>
</evidence>
<feature type="compositionally biased region" description="Low complexity" evidence="16">
    <location>
        <begin position="282"/>
        <end position="307"/>
    </location>
</feature>
<evidence type="ECO:0000256" key="1">
    <source>
        <dbReference type="ARBA" id="ARBA00001973"/>
    </source>
</evidence>
<keyword evidence="12" id="KW-0624">Polysaccharide degradation</keyword>
<dbReference type="GO" id="GO:0030245">
    <property type="term" value="P:cellulose catabolic process"/>
    <property type="evidence" value="ECO:0007669"/>
    <property type="project" value="UniProtKB-KW"/>
</dbReference>
<dbReference type="GO" id="GO:0046872">
    <property type="term" value="F:metal ion binding"/>
    <property type="evidence" value="ECO:0007669"/>
    <property type="project" value="UniProtKB-KW"/>
</dbReference>
<feature type="signal peptide" evidence="17">
    <location>
        <begin position="1"/>
        <end position="21"/>
    </location>
</feature>
<evidence type="ECO:0000256" key="11">
    <source>
        <dbReference type="ARBA" id="ARBA00023277"/>
    </source>
</evidence>
<dbReference type="Pfam" id="PF03443">
    <property type="entry name" value="AA9"/>
    <property type="match status" value="1"/>
</dbReference>
<keyword evidence="8" id="KW-0186">Copper</keyword>
<dbReference type="Proteomes" id="UP000230002">
    <property type="component" value="Unassembled WGS sequence"/>
</dbReference>
<evidence type="ECO:0000256" key="2">
    <source>
        <dbReference type="ARBA" id="ARBA00004613"/>
    </source>
</evidence>
<keyword evidence="9" id="KW-0503">Monooxygenase</keyword>
<keyword evidence="3" id="KW-0964">Secreted</keyword>
<evidence type="ECO:0000256" key="10">
    <source>
        <dbReference type="ARBA" id="ARBA00023157"/>
    </source>
</evidence>
<dbReference type="InterPro" id="IPR049892">
    <property type="entry name" value="AA9"/>
</dbReference>